<dbReference type="SUPFAM" id="SSF55136">
    <property type="entry name" value="Probable bacterial effector-binding domain"/>
    <property type="match status" value="1"/>
</dbReference>
<name>A0A2C8ZHF5_9MICO</name>
<protein>
    <submittedName>
        <fullName evidence="1">SOUL heme-binding protein</fullName>
    </submittedName>
</protein>
<evidence type="ECO:0000313" key="1">
    <source>
        <dbReference type="EMBL" id="SOE64159.1"/>
    </source>
</evidence>
<keyword evidence="2" id="KW-1185">Reference proteome</keyword>
<dbReference type="EMBL" id="OCST01000003">
    <property type="protein sequence ID" value="SOE64159.1"/>
    <property type="molecule type" value="Genomic_DNA"/>
</dbReference>
<dbReference type="RefSeq" id="WP_097060480.1">
    <property type="nucleotide sequence ID" value="NZ_BMLC01000001.1"/>
</dbReference>
<sequence>MTEIQPYVVESEHDGFEVRSYPEHLLVEVDVGGDFFEAGNRGFRPLISYISGDNAGNTKVAMTAPVIQAPVGERYTVSFVLPDDMDAASVPIPTGAGVRTRVAPAGRVAARRFSGGADEARFADNALRLAAAVAASGFSPVGVPYFARYDAPWKPGFLRRNEALLRLAD</sequence>
<dbReference type="AlphaFoldDB" id="A0A2C8ZHF5"/>
<dbReference type="OrthoDB" id="2156220at2"/>
<gene>
    <name evidence="1" type="ORF">SAMN06296378_1338</name>
</gene>
<evidence type="ECO:0000313" key="2">
    <source>
        <dbReference type="Proteomes" id="UP000219440"/>
    </source>
</evidence>
<dbReference type="Gene3D" id="3.20.80.10">
    <property type="entry name" value="Regulatory factor, effector binding domain"/>
    <property type="match status" value="1"/>
</dbReference>
<dbReference type="PANTHER" id="PTHR11220:SF1">
    <property type="entry name" value="HEME-BINDING PROTEIN 2"/>
    <property type="match status" value="1"/>
</dbReference>
<dbReference type="InterPro" id="IPR011256">
    <property type="entry name" value="Reg_factor_effector_dom_sf"/>
</dbReference>
<dbReference type="Pfam" id="PF04832">
    <property type="entry name" value="SOUL"/>
    <property type="match status" value="1"/>
</dbReference>
<reference evidence="1 2" key="1">
    <citation type="submission" date="2017-09" db="EMBL/GenBank/DDBJ databases">
        <authorList>
            <person name="Ehlers B."/>
            <person name="Leendertz F.H."/>
        </authorList>
    </citation>
    <scope>NUCLEOTIDE SEQUENCE [LARGE SCALE GENOMIC DNA]</scope>
    <source>
        <strain evidence="1 2">CGMCC 1.05381</strain>
    </source>
</reference>
<dbReference type="InterPro" id="IPR006917">
    <property type="entry name" value="SOUL_heme-bd"/>
</dbReference>
<accession>A0A2C8ZHF5</accession>
<dbReference type="Proteomes" id="UP000219440">
    <property type="component" value="Unassembled WGS sequence"/>
</dbReference>
<organism evidence="1 2">
    <name type="scientific">Salinibacterium xinjiangense</name>
    <dbReference type="NCBI Taxonomy" id="386302"/>
    <lineage>
        <taxon>Bacteria</taxon>
        <taxon>Bacillati</taxon>
        <taxon>Actinomycetota</taxon>
        <taxon>Actinomycetes</taxon>
        <taxon>Micrococcales</taxon>
        <taxon>Microbacteriaceae</taxon>
        <taxon>Salinibacterium</taxon>
    </lineage>
</organism>
<proteinExistence type="predicted"/>
<dbReference type="PANTHER" id="PTHR11220">
    <property type="entry name" value="HEME-BINDING PROTEIN-RELATED"/>
    <property type="match status" value="1"/>
</dbReference>